<dbReference type="STRING" id="1742359.GCA_001439625_03224"/>
<dbReference type="PROSITE" id="PS51781">
    <property type="entry name" value="SH3B"/>
    <property type="match status" value="5"/>
</dbReference>
<dbReference type="SUPFAM" id="SSF53187">
    <property type="entry name" value="Zn-dependent exopeptidases"/>
    <property type="match status" value="1"/>
</dbReference>
<keyword evidence="2" id="KW-0961">Cell wall biogenesis/degradation</keyword>
<sequence>MLVDQNVEIRKGATSSYPLVTSLPSGKSVTVTDEFMNSIGETWYRVDLGDKQGWGLASHFSSNPNGNNGLQIGKNAAITEDNVNVRKGATTSYEVVKKLSKGTVVKITDSFKNSKNEVWYRIEVGSTTGWVMQNYLKPASDLNPPPPSTETKIIQADKAPVRKGATDAYGIVTYVTKNQKVTIIDTFKNAKQETWYRIDLGKVQGWIHESAFKPGSNLPSPPETTDPIPEIGSYVYSHQNGLDVRKGASETYASVSKLSLNQKVKVIDHFSHPDGATWLRVEVTPSLMGWIPAGTVGTSEAMNLNLYVSADVANLRSGPSTNDAVVDQATKGTMLKAIKQVTNESGDVWYQAVTTSNKTVWVSASVVSTQPAITAGTTLIVGANNISLYSGASTQYKVTEVLKYNSKVTVLGDFTNSLGQHWINLQSSTGKKGWVPSSVMDSLHLVEKKLLSPTVTTVDGDQFLNWVKPSKYPISYQVLSSNRLKLTGGITDVEIPKEKIKGIQSIESFSSGGEKSVVITFEPGYSFTFRDYSDKLSIKIVPYGLLGKKIIIDAGHGGKDSGSVGPTKLKEKDVNLGTALLLKQELEAYGAIVTLTRSTDIFLELDERTTIANKSNADAFISIHADSFSSTSNGSTTYYNSTVNYNGPRSKTMGDAVQKNMISSLKTYNRGVKEQNFYVNRMNQLPSILVELAFISNPKEEALLKTTEFRKKAAVGITKGLEEYFNKF</sequence>
<dbReference type="Gene3D" id="3.40.630.40">
    <property type="entry name" value="Zn-dependent exopeptidases"/>
    <property type="match status" value="1"/>
</dbReference>
<evidence type="ECO:0000313" key="5">
    <source>
        <dbReference type="Proteomes" id="UP000321555"/>
    </source>
</evidence>
<dbReference type="GO" id="GO:0071555">
    <property type="term" value="P:cell wall organization"/>
    <property type="evidence" value="ECO:0007669"/>
    <property type="project" value="UniProtKB-KW"/>
</dbReference>
<dbReference type="InterPro" id="IPR050695">
    <property type="entry name" value="N-acetylmuramoyl_amidase_3"/>
</dbReference>
<accession>A0A5B8ZAR1</accession>
<dbReference type="SMART" id="SM00646">
    <property type="entry name" value="Ami_3"/>
    <property type="match status" value="1"/>
</dbReference>
<dbReference type="AlphaFoldDB" id="A0A5B8ZAR1"/>
<dbReference type="GO" id="GO:0008745">
    <property type="term" value="F:N-acetylmuramoyl-L-alanine amidase activity"/>
    <property type="evidence" value="ECO:0007669"/>
    <property type="project" value="InterPro"/>
</dbReference>
<feature type="domain" description="SH3b" evidence="3">
    <location>
        <begin position="149"/>
        <end position="216"/>
    </location>
</feature>
<evidence type="ECO:0000256" key="1">
    <source>
        <dbReference type="ARBA" id="ARBA00022801"/>
    </source>
</evidence>
<feature type="domain" description="SH3b" evidence="3">
    <location>
        <begin position="303"/>
        <end position="371"/>
    </location>
</feature>
<dbReference type="PANTHER" id="PTHR30404:SF0">
    <property type="entry name" value="N-ACETYLMURAMOYL-L-ALANINE AMIDASE AMIC"/>
    <property type="match status" value="1"/>
</dbReference>
<gene>
    <name evidence="4" type="ORF">FSZ17_21420</name>
</gene>
<dbReference type="OrthoDB" id="9806267at2"/>
<keyword evidence="5" id="KW-1185">Reference proteome</keyword>
<dbReference type="SMART" id="SM00287">
    <property type="entry name" value="SH3b"/>
    <property type="match status" value="6"/>
</dbReference>
<dbReference type="Pfam" id="PF01520">
    <property type="entry name" value="Amidase_3"/>
    <property type="match status" value="1"/>
</dbReference>
<dbReference type="KEGG" id="bda:FSZ17_21420"/>
<dbReference type="Pfam" id="PF08239">
    <property type="entry name" value="SH3_3"/>
    <property type="match status" value="5"/>
</dbReference>
<evidence type="ECO:0000256" key="2">
    <source>
        <dbReference type="ARBA" id="ARBA00023316"/>
    </source>
</evidence>
<keyword evidence="1" id="KW-0378">Hydrolase</keyword>
<dbReference type="Gene3D" id="2.30.30.40">
    <property type="entry name" value="SH3 Domains"/>
    <property type="match status" value="6"/>
</dbReference>
<dbReference type="InterPro" id="IPR003646">
    <property type="entry name" value="SH3-like_bac-type"/>
</dbReference>
<protein>
    <submittedName>
        <fullName evidence="4">SH3 domain-containing protein</fullName>
    </submittedName>
</protein>
<name>A0A5B8ZAR1_CYTDA</name>
<dbReference type="PANTHER" id="PTHR30404">
    <property type="entry name" value="N-ACETYLMURAMOYL-L-ALANINE AMIDASE"/>
    <property type="match status" value="1"/>
</dbReference>
<dbReference type="EMBL" id="CP042593">
    <property type="protein sequence ID" value="QED50225.1"/>
    <property type="molecule type" value="Genomic_DNA"/>
</dbReference>
<reference evidence="5" key="1">
    <citation type="submission" date="2019-08" db="EMBL/GenBank/DDBJ databases">
        <authorList>
            <person name="Zheng X."/>
        </authorList>
    </citation>
    <scope>NUCLEOTIDE SEQUENCE [LARGE SCALE GENOMIC DNA]</scope>
    <source>
        <strain evidence="5">FJAT-25496</strain>
    </source>
</reference>
<proteinExistence type="predicted"/>
<dbReference type="CDD" id="cd02696">
    <property type="entry name" value="MurNAc-LAA"/>
    <property type="match status" value="1"/>
</dbReference>
<feature type="domain" description="SH3b" evidence="3">
    <location>
        <begin position="1"/>
        <end position="65"/>
    </location>
</feature>
<dbReference type="InterPro" id="IPR025987">
    <property type="entry name" value="GW_dom"/>
</dbReference>
<feature type="domain" description="SH3b" evidence="3">
    <location>
        <begin position="73"/>
        <end position="140"/>
    </location>
</feature>
<dbReference type="GO" id="GO:0009253">
    <property type="term" value="P:peptidoglycan catabolic process"/>
    <property type="evidence" value="ECO:0007669"/>
    <property type="project" value="InterPro"/>
</dbReference>
<evidence type="ECO:0000313" key="4">
    <source>
        <dbReference type="EMBL" id="QED50225.1"/>
    </source>
</evidence>
<dbReference type="GO" id="GO:0030288">
    <property type="term" value="C:outer membrane-bounded periplasmic space"/>
    <property type="evidence" value="ECO:0007669"/>
    <property type="project" value="TreeGrafter"/>
</dbReference>
<organism evidence="4 5">
    <name type="scientific">Cytobacillus dafuensis</name>
    <name type="common">Bacillus dafuensis</name>
    <dbReference type="NCBI Taxonomy" id="1742359"/>
    <lineage>
        <taxon>Bacteria</taxon>
        <taxon>Bacillati</taxon>
        <taxon>Bacillota</taxon>
        <taxon>Bacilli</taxon>
        <taxon>Bacillales</taxon>
        <taxon>Bacillaceae</taxon>
        <taxon>Cytobacillus</taxon>
    </lineage>
</organism>
<evidence type="ECO:0000259" key="3">
    <source>
        <dbReference type="PROSITE" id="PS51781"/>
    </source>
</evidence>
<dbReference type="InterPro" id="IPR002508">
    <property type="entry name" value="MurNAc-LAA_cat"/>
</dbReference>
<dbReference type="Pfam" id="PF13457">
    <property type="entry name" value="GW"/>
    <property type="match status" value="1"/>
</dbReference>
<feature type="domain" description="SH3b" evidence="3">
    <location>
        <begin position="376"/>
        <end position="444"/>
    </location>
</feature>
<dbReference type="Proteomes" id="UP000321555">
    <property type="component" value="Chromosome"/>
</dbReference>